<keyword evidence="5 11" id="KW-0808">Transferase</keyword>
<dbReference type="SUPFAM" id="SSF52540">
    <property type="entry name" value="P-loop containing nucleoside triphosphate hydrolases"/>
    <property type="match status" value="1"/>
</dbReference>
<comment type="function">
    <text evidence="11">Catalyzes the specific phosphorylation of the 3-hydroxyl group of shikimic acid using ATP as a cosubstrate.</text>
</comment>
<feature type="binding site" evidence="11">
    <location>
        <position position="112"/>
    </location>
    <ligand>
        <name>substrate</name>
    </ligand>
</feature>
<dbReference type="NCBIfam" id="NF010553">
    <property type="entry name" value="PRK13947.1"/>
    <property type="match status" value="1"/>
</dbReference>
<evidence type="ECO:0000256" key="4">
    <source>
        <dbReference type="ARBA" id="ARBA00022605"/>
    </source>
</evidence>
<feature type="binding site" evidence="11">
    <location>
        <position position="48"/>
    </location>
    <ligand>
        <name>Mg(2+)</name>
        <dbReference type="ChEBI" id="CHEBI:18420"/>
    </ligand>
</feature>
<gene>
    <name evidence="11" type="primary">aroK</name>
    <name evidence="12" type="ORF">DPCES_2583</name>
</gene>
<keyword evidence="4 11" id="KW-0028">Amino-acid biosynthesis</keyword>
<evidence type="ECO:0000313" key="12">
    <source>
        <dbReference type="EMBL" id="CDX02470.1"/>
    </source>
</evidence>
<feature type="binding site" evidence="11">
    <location>
        <position position="90"/>
    </location>
    <ligand>
        <name>substrate</name>
    </ligand>
</feature>
<dbReference type="RefSeq" id="WP_005810888.1">
    <property type="nucleotide sequence ID" value="NZ_CABKQQ010000029.1"/>
</dbReference>
<feature type="binding site" evidence="11">
    <location>
        <position position="66"/>
    </location>
    <ligand>
        <name>substrate</name>
    </ligand>
</feature>
<comment type="similarity">
    <text evidence="2 11">Belongs to the shikimate kinase family.</text>
</comment>
<dbReference type="Gene3D" id="3.40.50.300">
    <property type="entry name" value="P-loop containing nucleotide triphosphate hydrolases"/>
    <property type="match status" value="1"/>
</dbReference>
<comment type="pathway">
    <text evidence="1 11">Metabolic intermediate biosynthesis; chorismate biosynthesis; chorismate from D-erythrose 4-phosphate and phosphoenolpyruvate: step 5/7.</text>
</comment>
<dbReference type="GO" id="GO:0000287">
    <property type="term" value="F:magnesium ion binding"/>
    <property type="evidence" value="ECO:0007669"/>
    <property type="project" value="UniProtKB-UniRule"/>
</dbReference>
<dbReference type="EC" id="2.7.1.71" evidence="3 11"/>
<feature type="binding site" evidence="11">
    <location>
        <position position="150"/>
    </location>
    <ligand>
        <name>ATP</name>
        <dbReference type="ChEBI" id="CHEBI:30616"/>
    </ligand>
</feature>
<protein>
    <recommendedName>
        <fullName evidence="3 11">Shikimate kinase</fullName>
        <shortName evidence="11">SK</shortName>
        <ecNumber evidence="3 11">2.7.1.71</ecNumber>
    </recommendedName>
</protein>
<dbReference type="AlphaFoldDB" id="A0A098B275"/>
<organism evidence="12">
    <name type="scientific">Desulfitobacterium hafniense</name>
    <name type="common">Desulfitobacterium frappieri</name>
    <dbReference type="NCBI Taxonomy" id="49338"/>
    <lineage>
        <taxon>Bacteria</taxon>
        <taxon>Bacillati</taxon>
        <taxon>Bacillota</taxon>
        <taxon>Clostridia</taxon>
        <taxon>Eubacteriales</taxon>
        <taxon>Desulfitobacteriaceae</taxon>
        <taxon>Desulfitobacterium</taxon>
    </lineage>
</organism>
<evidence type="ECO:0000256" key="10">
    <source>
        <dbReference type="ARBA" id="ARBA00048567"/>
    </source>
</evidence>
<dbReference type="PANTHER" id="PTHR21087:SF16">
    <property type="entry name" value="SHIKIMATE KINASE 1, CHLOROPLASTIC"/>
    <property type="match status" value="1"/>
</dbReference>
<comment type="caution">
    <text evidence="11">Lacks conserved residue(s) required for the propagation of feature annotation.</text>
</comment>
<dbReference type="InterPro" id="IPR027417">
    <property type="entry name" value="P-loop_NTPase"/>
</dbReference>
<keyword evidence="6 11" id="KW-0547">Nucleotide-binding</keyword>
<sequence>MNNFFEHEITSFNGDPSKNDALEEGEGLSGAAHNDNIVLVGFMGTGKSTVGRRLAKLLGREFIDTDLEIERLTEMTVSEIFRRHGETRFRSEERLLVKRLAEHKGYVIATGGGTVLNPENWRDLAQSGVIIGLYAPLDEIYKRIGYRNDRPLLRGDRQVVEELWAKRQPIYNQANWTIDTTHKGIEQVVEEIFSLYEGGSMDARTED</sequence>
<dbReference type="PRINTS" id="PR01100">
    <property type="entry name" value="SHIKIMTKNASE"/>
</dbReference>
<evidence type="ECO:0000256" key="5">
    <source>
        <dbReference type="ARBA" id="ARBA00022679"/>
    </source>
</evidence>
<dbReference type="PATRIC" id="fig|49338.4.peg.2773"/>
<evidence type="ECO:0000256" key="11">
    <source>
        <dbReference type="HAMAP-Rule" id="MF_00109"/>
    </source>
</evidence>
<dbReference type="EMBL" id="LK996017">
    <property type="protein sequence ID" value="CDX02470.1"/>
    <property type="molecule type" value="Genomic_DNA"/>
</dbReference>
<keyword evidence="7 11" id="KW-0418">Kinase</keyword>
<evidence type="ECO:0000256" key="2">
    <source>
        <dbReference type="ARBA" id="ARBA00006997"/>
    </source>
</evidence>
<comment type="subunit">
    <text evidence="11">Monomer.</text>
</comment>
<dbReference type="Pfam" id="PF01202">
    <property type="entry name" value="SKI"/>
    <property type="match status" value="1"/>
</dbReference>
<keyword evidence="11" id="KW-0460">Magnesium</keyword>
<dbReference type="GO" id="GO:0009073">
    <property type="term" value="P:aromatic amino acid family biosynthetic process"/>
    <property type="evidence" value="ECO:0007669"/>
    <property type="project" value="UniProtKB-KW"/>
</dbReference>
<dbReference type="GO" id="GO:0005524">
    <property type="term" value="F:ATP binding"/>
    <property type="evidence" value="ECO:0007669"/>
    <property type="project" value="UniProtKB-UniRule"/>
</dbReference>
<dbReference type="InterPro" id="IPR031322">
    <property type="entry name" value="Shikimate/glucono_kinase"/>
</dbReference>
<keyword evidence="11" id="KW-0963">Cytoplasm</keyword>
<comment type="subcellular location">
    <subcellularLocation>
        <location evidence="11">Cytoplasm</location>
    </subcellularLocation>
</comment>
<dbReference type="InterPro" id="IPR000623">
    <property type="entry name" value="Shikimate_kinase/TSH1"/>
</dbReference>
<dbReference type="UniPathway" id="UPA00053">
    <property type="reaction ID" value="UER00088"/>
</dbReference>
<evidence type="ECO:0000256" key="1">
    <source>
        <dbReference type="ARBA" id="ARBA00004842"/>
    </source>
</evidence>
<feature type="binding site" evidence="11">
    <location>
        <begin position="44"/>
        <end position="49"/>
    </location>
    <ligand>
        <name>ATP</name>
        <dbReference type="ChEBI" id="CHEBI:30616"/>
    </ligand>
</feature>
<keyword evidence="11" id="KW-0479">Metal-binding</keyword>
<feature type="binding site" evidence="11">
    <location>
        <position position="167"/>
    </location>
    <ligand>
        <name>substrate</name>
    </ligand>
</feature>
<dbReference type="CDD" id="cd00464">
    <property type="entry name" value="SK"/>
    <property type="match status" value="1"/>
</dbReference>
<dbReference type="PANTHER" id="PTHR21087">
    <property type="entry name" value="SHIKIMATE KINASE"/>
    <property type="match status" value="1"/>
</dbReference>
<comment type="cofactor">
    <cofactor evidence="11">
        <name>Mg(2+)</name>
        <dbReference type="ChEBI" id="CHEBI:18420"/>
    </cofactor>
    <text evidence="11">Binds 1 Mg(2+) ion per subunit.</text>
</comment>
<name>A0A098B275_DESHA</name>
<dbReference type="GO" id="GO:0009423">
    <property type="term" value="P:chorismate biosynthetic process"/>
    <property type="evidence" value="ECO:0007669"/>
    <property type="project" value="UniProtKB-UniRule"/>
</dbReference>
<dbReference type="PROSITE" id="PS01128">
    <property type="entry name" value="SHIKIMATE_KINASE"/>
    <property type="match status" value="1"/>
</dbReference>
<evidence type="ECO:0000256" key="3">
    <source>
        <dbReference type="ARBA" id="ARBA00012154"/>
    </source>
</evidence>
<dbReference type="GO" id="GO:0008652">
    <property type="term" value="P:amino acid biosynthetic process"/>
    <property type="evidence" value="ECO:0007669"/>
    <property type="project" value="UniProtKB-KW"/>
</dbReference>
<dbReference type="HAMAP" id="MF_00109">
    <property type="entry name" value="Shikimate_kinase"/>
    <property type="match status" value="1"/>
</dbReference>
<dbReference type="GO" id="GO:0004765">
    <property type="term" value="F:shikimate kinase activity"/>
    <property type="evidence" value="ECO:0007669"/>
    <property type="project" value="UniProtKB-UniRule"/>
</dbReference>
<comment type="catalytic activity">
    <reaction evidence="10 11">
        <text>shikimate + ATP = 3-phosphoshikimate + ADP + H(+)</text>
        <dbReference type="Rhea" id="RHEA:13121"/>
        <dbReference type="ChEBI" id="CHEBI:15378"/>
        <dbReference type="ChEBI" id="CHEBI:30616"/>
        <dbReference type="ChEBI" id="CHEBI:36208"/>
        <dbReference type="ChEBI" id="CHEBI:145989"/>
        <dbReference type="ChEBI" id="CHEBI:456216"/>
        <dbReference type="EC" id="2.7.1.71"/>
    </reaction>
</comment>
<dbReference type="InterPro" id="IPR023000">
    <property type="entry name" value="Shikimate_kinase_CS"/>
</dbReference>
<keyword evidence="8 11" id="KW-0067">ATP-binding</keyword>
<dbReference type="GO" id="GO:0005829">
    <property type="term" value="C:cytosol"/>
    <property type="evidence" value="ECO:0007669"/>
    <property type="project" value="TreeGrafter"/>
</dbReference>
<evidence type="ECO:0000256" key="7">
    <source>
        <dbReference type="ARBA" id="ARBA00022777"/>
    </source>
</evidence>
<evidence type="ECO:0000256" key="6">
    <source>
        <dbReference type="ARBA" id="ARBA00022741"/>
    </source>
</evidence>
<reference evidence="12" key="1">
    <citation type="submission" date="2014-07" db="EMBL/GenBank/DDBJ databases">
        <authorList>
            <person name="Hornung V.Bastian."/>
        </authorList>
    </citation>
    <scope>NUCLEOTIDE SEQUENCE</scope>
    <source>
        <strain evidence="12">PCE-S</strain>
    </source>
</reference>
<keyword evidence="9 11" id="KW-0057">Aromatic amino acid biosynthesis</keyword>
<evidence type="ECO:0000256" key="8">
    <source>
        <dbReference type="ARBA" id="ARBA00022840"/>
    </source>
</evidence>
<proteinExistence type="inferred from homology"/>
<accession>A0A098B275</accession>
<evidence type="ECO:0000256" key="9">
    <source>
        <dbReference type="ARBA" id="ARBA00023141"/>
    </source>
</evidence>